<name>A0AAN9PQU7_CANGL</name>
<evidence type="ECO:0000313" key="1">
    <source>
        <dbReference type="EMBL" id="KAK7308630.1"/>
    </source>
</evidence>
<sequence>MCMVSRFIMGPCLVLDVCDVGCIHGGCGGGRKMASVGLGGCLGRRRRGSMVVAGFKLSTMAVASSMDSS</sequence>
<reference evidence="1 2" key="1">
    <citation type="submission" date="2024-01" db="EMBL/GenBank/DDBJ databases">
        <title>The genomes of 5 underutilized Papilionoideae crops provide insights into root nodulation and disease resistanc.</title>
        <authorList>
            <person name="Jiang F."/>
        </authorList>
    </citation>
    <scope>NUCLEOTIDE SEQUENCE [LARGE SCALE GENOMIC DNA]</scope>
    <source>
        <strain evidence="1">LVBAO_FW01</strain>
        <tissue evidence="1">Leaves</tissue>
    </source>
</reference>
<organism evidence="1 2">
    <name type="scientific">Canavalia gladiata</name>
    <name type="common">Sword bean</name>
    <name type="synonym">Dolichos gladiatus</name>
    <dbReference type="NCBI Taxonomy" id="3824"/>
    <lineage>
        <taxon>Eukaryota</taxon>
        <taxon>Viridiplantae</taxon>
        <taxon>Streptophyta</taxon>
        <taxon>Embryophyta</taxon>
        <taxon>Tracheophyta</taxon>
        <taxon>Spermatophyta</taxon>
        <taxon>Magnoliopsida</taxon>
        <taxon>eudicotyledons</taxon>
        <taxon>Gunneridae</taxon>
        <taxon>Pentapetalae</taxon>
        <taxon>rosids</taxon>
        <taxon>fabids</taxon>
        <taxon>Fabales</taxon>
        <taxon>Fabaceae</taxon>
        <taxon>Papilionoideae</taxon>
        <taxon>50 kb inversion clade</taxon>
        <taxon>NPAAA clade</taxon>
        <taxon>indigoferoid/millettioid clade</taxon>
        <taxon>Phaseoleae</taxon>
        <taxon>Canavalia</taxon>
    </lineage>
</organism>
<accession>A0AAN9PQU7</accession>
<proteinExistence type="predicted"/>
<dbReference type="AlphaFoldDB" id="A0AAN9PQU7"/>
<keyword evidence="2" id="KW-1185">Reference proteome</keyword>
<gene>
    <name evidence="1" type="ORF">VNO77_42249</name>
</gene>
<comment type="caution">
    <text evidence="1">The sequence shown here is derived from an EMBL/GenBank/DDBJ whole genome shotgun (WGS) entry which is preliminary data.</text>
</comment>
<protein>
    <submittedName>
        <fullName evidence="1">Uncharacterized protein</fullName>
    </submittedName>
</protein>
<evidence type="ECO:0000313" key="2">
    <source>
        <dbReference type="Proteomes" id="UP001367508"/>
    </source>
</evidence>
<dbReference type="Proteomes" id="UP001367508">
    <property type="component" value="Unassembled WGS sequence"/>
</dbReference>
<dbReference type="EMBL" id="JAYMYQ010000010">
    <property type="protein sequence ID" value="KAK7308630.1"/>
    <property type="molecule type" value="Genomic_DNA"/>
</dbReference>